<organism evidence="1 2">
    <name type="scientific">Mycena chlorophos</name>
    <name type="common">Agaric fungus</name>
    <name type="synonym">Agaricus chlorophos</name>
    <dbReference type="NCBI Taxonomy" id="658473"/>
    <lineage>
        <taxon>Eukaryota</taxon>
        <taxon>Fungi</taxon>
        <taxon>Dikarya</taxon>
        <taxon>Basidiomycota</taxon>
        <taxon>Agaricomycotina</taxon>
        <taxon>Agaricomycetes</taxon>
        <taxon>Agaricomycetidae</taxon>
        <taxon>Agaricales</taxon>
        <taxon>Marasmiineae</taxon>
        <taxon>Mycenaceae</taxon>
        <taxon>Mycena</taxon>
    </lineage>
</organism>
<reference evidence="1" key="1">
    <citation type="submission" date="2020-05" db="EMBL/GenBank/DDBJ databases">
        <title>Mycena genomes resolve the evolution of fungal bioluminescence.</title>
        <authorList>
            <person name="Tsai I.J."/>
        </authorList>
    </citation>
    <scope>NUCLEOTIDE SEQUENCE</scope>
    <source>
        <strain evidence="1">110903Hualien_Pintung</strain>
    </source>
</reference>
<name>A0A8H6T4N8_MYCCL</name>
<evidence type="ECO:0000313" key="2">
    <source>
        <dbReference type="Proteomes" id="UP000613580"/>
    </source>
</evidence>
<dbReference type="InterPro" id="IPR053037">
    <property type="entry name" value="Pericyclase_pydY-like"/>
</dbReference>
<dbReference type="PANTHER" id="PTHR38115:SF1">
    <property type="entry name" value="LIPOCALIN-LIKE DOMAIN-CONTAINING PROTEIN"/>
    <property type="match status" value="1"/>
</dbReference>
<comment type="caution">
    <text evidence="1">The sequence shown here is derived from an EMBL/GenBank/DDBJ whole genome shotgun (WGS) entry which is preliminary data.</text>
</comment>
<gene>
    <name evidence="1" type="ORF">HMN09_00621900</name>
</gene>
<proteinExistence type="predicted"/>
<dbReference type="OrthoDB" id="425354at2759"/>
<dbReference type="EMBL" id="JACAZE010000007">
    <property type="protein sequence ID" value="KAF7310789.1"/>
    <property type="molecule type" value="Genomic_DNA"/>
</dbReference>
<protein>
    <submittedName>
        <fullName evidence="1">Uncharacterized protein</fullName>
    </submittedName>
</protein>
<sequence>MDLLGLAPSADALNQYIDRLCKLASVQNTEPEVKAYSDAVYFNYFPLGVSLLFSPINGYKPTTGAQRTVLRDKDLLLDSIDIYNIPKTKPAANKGSSTRKAELAFATYLDLPITLRSTFAVGPETTGKDFVEALGEPARKGGGAGPSSGSIGIWCEWTKDGVMVEFGGIEATGAQAWERGKDACTCFVPPPSMAVPQEFQSLDITGKFTMNKVDSPFLDKPTDIQSDTDFVGRDGQHPGIARCWLTITGGIPGTREERHLTWTERSHNDHLFGYVVGKSRRVNVAELDEDFLKNNWTADTIEHGVIQSYVESDTPKSGTSWIANQTWGIQEINGERRYARNVKFTGPNGEDIERLLVYDYLGPL</sequence>
<dbReference type="PANTHER" id="PTHR38115">
    <property type="entry name" value="LIPOCALIN-LIKE DOMAIN-CONTAINING PROTEIN"/>
    <property type="match status" value="1"/>
</dbReference>
<dbReference type="AlphaFoldDB" id="A0A8H6T4N8"/>
<keyword evidence="2" id="KW-1185">Reference proteome</keyword>
<evidence type="ECO:0000313" key="1">
    <source>
        <dbReference type="EMBL" id="KAF7310789.1"/>
    </source>
</evidence>
<dbReference type="Proteomes" id="UP000613580">
    <property type="component" value="Unassembled WGS sequence"/>
</dbReference>
<accession>A0A8H6T4N8</accession>